<dbReference type="GO" id="GO:0008757">
    <property type="term" value="F:S-adenosylmethionine-dependent methyltransferase activity"/>
    <property type="evidence" value="ECO:0007669"/>
    <property type="project" value="InterPro"/>
</dbReference>
<gene>
    <name evidence="2" type="ORF">HKX06_05585</name>
</gene>
<dbReference type="InterPro" id="IPR013216">
    <property type="entry name" value="Methyltransf_11"/>
</dbReference>
<dbReference type="Pfam" id="PF08241">
    <property type="entry name" value="Methyltransf_11"/>
    <property type="match status" value="1"/>
</dbReference>
<dbReference type="EMBL" id="JABEOU010000018">
    <property type="protein sequence ID" value="NNG56853.1"/>
    <property type="molecule type" value="Genomic_DNA"/>
</dbReference>
<evidence type="ECO:0000259" key="1">
    <source>
        <dbReference type="Pfam" id="PF08241"/>
    </source>
</evidence>
<dbReference type="InterPro" id="IPR029063">
    <property type="entry name" value="SAM-dependent_MTases_sf"/>
</dbReference>
<reference evidence="2 3" key="1">
    <citation type="submission" date="2020-05" db="EMBL/GenBank/DDBJ databases">
        <title>Draft Genome Sequences of Sphingomonas sp. Isolated from the International Space Station.</title>
        <authorList>
            <person name="Bijlani S."/>
            <person name="Singh N.K."/>
            <person name="Mason C.E."/>
            <person name="Wang C.C."/>
            <person name="Venkateswaran K."/>
        </authorList>
    </citation>
    <scope>NUCLEOTIDE SEQUENCE [LARGE SCALE GENOMIC DNA]</scope>
    <source>
        <strain evidence="2 3">FKI-L5-BR-P1</strain>
    </source>
</reference>
<keyword evidence="2" id="KW-0489">Methyltransferase</keyword>
<dbReference type="PANTHER" id="PTHR42912:SF80">
    <property type="entry name" value="METHYLTRANSFERASE DOMAIN-CONTAINING PROTEIN"/>
    <property type="match status" value="1"/>
</dbReference>
<sequence>MPLSMATQMSTASVTKAYDRWSPVYDLVFGPVFKKGRSAAIVAAERIGGRIIEVGVGTGISLPQYSAANRIVGVDLSEPMLDKARERVKRGNLAHVEQIAYGDAEALQFADNSFDVVVAQYVITAVPNPERALDEFARICRPGGEIVITTRVGAGDGLRGTIEKTLMPITSRLGFRTDFPFERYTDWAATRGDVTLVESRPLPPLGHFSLVRFAKHQPQPEFQPQGHGQ</sequence>
<proteinExistence type="predicted"/>
<name>A0A411LMP2_SPHPI</name>
<evidence type="ECO:0000313" key="2">
    <source>
        <dbReference type="EMBL" id="NNG56853.1"/>
    </source>
</evidence>
<evidence type="ECO:0000313" key="3">
    <source>
        <dbReference type="Proteomes" id="UP000550136"/>
    </source>
</evidence>
<dbReference type="CDD" id="cd02440">
    <property type="entry name" value="AdoMet_MTases"/>
    <property type="match status" value="1"/>
</dbReference>
<organism evidence="2 3">
    <name type="scientific">Sphingomonas paucimobilis</name>
    <name type="common">Pseudomonas paucimobilis</name>
    <dbReference type="NCBI Taxonomy" id="13689"/>
    <lineage>
        <taxon>Bacteria</taxon>
        <taxon>Pseudomonadati</taxon>
        <taxon>Pseudomonadota</taxon>
        <taxon>Alphaproteobacteria</taxon>
        <taxon>Sphingomonadales</taxon>
        <taxon>Sphingomonadaceae</taxon>
        <taxon>Sphingomonas</taxon>
    </lineage>
</organism>
<dbReference type="Gene3D" id="3.40.50.150">
    <property type="entry name" value="Vaccinia Virus protein VP39"/>
    <property type="match status" value="1"/>
</dbReference>
<protein>
    <submittedName>
        <fullName evidence="2">Methyltransferase domain-containing protein</fullName>
    </submittedName>
</protein>
<dbReference type="OrthoDB" id="9777830at2"/>
<dbReference type="PANTHER" id="PTHR42912">
    <property type="entry name" value="METHYLTRANSFERASE"/>
    <property type="match status" value="1"/>
</dbReference>
<feature type="domain" description="Methyltransferase type 11" evidence="1">
    <location>
        <begin position="53"/>
        <end position="148"/>
    </location>
</feature>
<dbReference type="InterPro" id="IPR050508">
    <property type="entry name" value="Methyltransf_Superfamily"/>
</dbReference>
<dbReference type="SUPFAM" id="SSF53335">
    <property type="entry name" value="S-adenosyl-L-methionine-dependent methyltransferases"/>
    <property type="match status" value="1"/>
</dbReference>
<dbReference type="Proteomes" id="UP000550136">
    <property type="component" value="Unassembled WGS sequence"/>
</dbReference>
<keyword evidence="2" id="KW-0808">Transferase</keyword>
<dbReference type="AlphaFoldDB" id="A0A411LMP2"/>
<comment type="caution">
    <text evidence="2">The sequence shown here is derived from an EMBL/GenBank/DDBJ whole genome shotgun (WGS) entry which is preliminary data.</text>
</comment>
<accession>A0A411LMP2</accession>
<dbReference type="GO" id="GO:0032259">
    <property type="term" value="P:methylation"/>
    <property type="evidence" value="ECO:0007669"/>
    <property type="project" value="UniProtKB-KW"/>
</dbReference>